<sequence length="51" mass="6406">MPQMAPLNWLTLLLFFTSIFLVFNMINFFTFNYFVKKTPYKETKIQYNWKW</sequence>
<keyword evidence="4 12" id="KW-0813">Transport</keyword>
<evidence type="ECO:0000256" key="8">
    <source>
        <dbReference type="ARBA" id="ARBA00022989"/>
    </source>
</evidence>
<keyword evidence="6 12" id="KW-0812">Transmembrane</keyword>
<dbReference type="GO" id="GO:0031966">
    <property type="term" value="C:mitochondrial membrane"/>
    <property type="evidence" value="ECO:0007669"/>
    <property type="project" value="UniProtKB-SubCell"/>
</dbReference>
<keyword evidence="9 12" id="KW-0406">Ion transport</keyword>
<evidence type="ECO:0000256" key="10">
    <source>
        <dbReference type="ARBA" id="ARBA00023128"/>
    </source>
</evidence>
<keyword evidence="10 12" id="KW-0496">Mitochondrion</keyword>
<gene>
    <name evidence="14" type="primary">ATP8</name>
</gene>
<dbReference type="InterPro" id="IPR001421">
    <property type="entry name" value="ATP8_metazoa"/>
</dbReference>
<comment type="subcellular location">
    <subcellularLocation>
        <location evidence="1 12">Mitochondrion membrane</location>
        <topology evidence="1 12">Single-pass membrane protein</topology>
    </subcellularLocation>
</comment>
<keyword evidence="8 13" id="KW-1133">Transmembrane helix</keyword>
<name>A0A6H0N5U1_9CUCU</name>
<comment type="similarity">
    <text evidence="2 12">Belongs to the ATPase protein 8 family.</text>
</comment>
<protein>
    <recommendedName>
        <fullName evidence="12">ATP synthase complex subunit 8</fullName>
    </recommendedName>
</protein>
<evidence type="ECO:0000256" key="13">
    <source>
        <dbReference type="SAM" id="Phobius"/>
    </source>
</evidence>
<evidence type="ECO:0000256" key="1">
    <source>
        <dbReference type="ARBA" id="ARBA00004304"/>
    </source>
</evidence>
<evidence type="ECO:0000256" key="4">
    <source>
        <dbReference type="ARBA" id="ARBA00022448"/>
    </source>
</evidence>
<dbReference type="Pfam" id="PF00895">
    <property type="entry name" value="ATP-synt_8"/>
    <property type="match status" value="1"/>
</dbReference>
<evidence type="ECO:0000256" key="5">
    <source>
        <dbReference type="ARBA" id="ARBA00022547"/>
    </source>
</evidence>
<evidence type="ECO:0000256" key="6">
    <source>
        <dbReference type="ARBA" id="ARBA00022692"/>
    </source>
</evidence>
<keyword evidence="11 13" id="KW-0472">Membrane</keyword>
<dbReference type="GO" id="GO:0045259">
    <property type="term" value="C:proton-transporting ATP synthase complex"/>
    <property type="evidence" value="ECO:0007669"/>
    <property type="project" value="UniProtKB-KW"/>
</dbReference>
<dbReference type="GO" id="GO:0015078">
    <property type="term" value="F:proton transmembrane transporter activity"/>
    <property type="evidence" value="ECO:0007669"/>
    <property type="project" value="InterPro"/>
</dbReference>
<accession>A0A6H0N5U1</accession>
<dbReference type="EMBL" id="MK614535">
    <property type="protein sequence ID" value="QIV24565.1"/>
    <property type="molecule type" value="Genomic_DNA"/>
</dbReference>
<dbReference type="AlphaFoldDB" id="A0A6H0N5U1"/>
<evidence type="ECO:0000313" key="14">
    <source>
        <dbReference type="EMBL" id="QIV24565.1"/>
    </source>
</evidence>
<evidence type="ECO:0000256" key="3">
    <source>
        <dbReference type="ARBA" id="ARBA00011291"/>
    </source>
</evidence>
<evidence type="ECO:0000256" key="9">
    <source>
        <dbReference type="ARBA" id="ARBA00023065"/>
    </source>
</evidence>
<organism evidence="14">
    <name type="scientific">Phaolus metallicus</name>
    <dbReference type="NCBI Taxonomy" id="2547844"/>
    <lineage>
        <taxon>Eukaryota</taxon>
        <taxon>Metazoa</taxon>
        <taxon>Ecdysozoa</taxon>
        <taxon>Arthropoda</taxon>
        <taxon>Hexapoda</taxon>
        <taxon>Insecta</taxon>
        <taxon>Pterygota</taxon>
        <taxon>Neoptera</taxon>
        <taxon>Endopterygota</taxon>
        <taxon>Coleoptera</taxon>
        <taxon>Polyphaga</taxon>
        <taxon>Cucujiformia</taxon>
        <taxon>Chrysomeloidea</taxon>
        <taxon>Cerambycidae</taxon>
        <taxon>Prioninae</taxon>
        <taxon>Anacolini</taxon>
        <taxon>Phaolus</taxon>
    </lineage>
</organism>
<keyword evidence="7 12" id="KW-0375">Hydrogen ion transport</keyword>
<feature type="transmembrane region" description="Helical" evidence="13">
    <location>
        <begin position="12"/>
        <end position="35"/>
    </location>
</feature>
<comment type="subunit">
    <text evidence="3">F-type ATPases have 2 components, CF(1) - the catalytic core - and CF(0) - the membrane proton channel.</text>
</comment>
<dbReference type="GO" id="GO:0015986">
    <property type="term" value="P:proton motive force-driven ATP synthesis"/>
    <property type="evidence" value="ECO:0007669"/>
    <property type="project" value="InterPro"/>
</dbReference>
<evidence type="ECO:0000256" key="7">
    <source>
        <dbReference type="ARBA" id="ARBA00022781"/>
    </source>
</evidence>
<evidence type="ECO:0000256" key="11">
    <source>
        <dbReference type="ARBA" id="ARBA00023136"/>
    </source>
</evidence>
<reference evidence="14" key="1">
    <citation type="journal article" date="2020" name="Syst. Entomol.">
        <title>Museomics reveals extensive cryptic diversity of Australian prionine longhorn beetles with implications for their classification and conservation.</title>
        <authorList>
            <person name="Jin M."/>
            <person name="Zwick A."/>
            <person name="Slipinski A."/>
            <person name="Keyzer R."/>
            <person name="Pang H."/>
        </authorList>
    </citation>
    <scope>NUCLEOTIDE SEQUENCE</scope>
</reference>
<evidence type="ECO:0000256" key="12">
    <source>
        <dbReference type="RuleBase" id="RU003661"/>
    </source>
</evidence>
<evidence type="ECO:0000256" key="2">
    <source>
        <dbReference type="ARBA" id="ARBA00008892"/>
    </source>
</evidence>
<proteinExistence type="inferred from homology"/>
<keyword evidence="5 12" id="KW-0138">CF(0)</keyword>
<geneLocation type="mitochondrion" evidence="14"/>